<keyword evidence="2" id="KW-1185">Reference proteome</keyword>
<reference evidence="1 2" key="1">
    <citation type="journal article" date="2022" name="bioRxiv">
        <title>An ancient truncated duplication of the anti-Mullerian hormone receptor type 2 gene is a potential conserved master sex determinant in the Pangasiidae catfish family.</title>
        <authorList>
            <person name="Wen M."/>
            <person name="Pan Q."/>
            <person name="Jouanno E."/>
            <person name="Montfort J."/>
            <person name="Zahm M."/>
            <person name="Cabau C."/>
            <person name="Klopp C."/>
            <person name="Iampietro C."/>
            <person name="Roques C."/>
            <person name="Bouchez O."/>
            <person name="Castinel A."/>
            <person name="Donnadieu C."/>
            <person name="Parrinello H."/>
            <person name="Poncet C."/>
            <person name="Belmonte E."/>
            <person name="Gautier V."/>
            <person name="Avarre J.-C."/>
            <person name="Dugue R."/>
            <person name="Gustiano R."/>
            <person name="Ha T.T.T."/>
            <person name="Campet M."/>
            <person name="Sriphairoj K."/>
            <person name="Ribolli J."/>
            <person name="de Almeida F.L."/>
            <person name="Desvignes T."/>
            <person name="Postlethwait J.H."/>
            <person name="Bucao C.F."/>
            <person name="Robinson-Rechavi M."/>
            <person name="Bobe J."/>
            <person name="Herpin A."/>
            <person name="Guiguen Y."/>
        </authorList>
    </citation>
    <scope>NUCLEOTIDE SEQUENCE [LARGE SCALE GENOMIC DNA]</scope>
    <source>
        <strain evidence="1">YG-Dec2019</strain>
    </source>
</reference>
<sequence length="75" mass="8511">MQKNKEDIEANETLCEVFCDSNKTILRENDIIRFPRLADTYEKIAEGGPDVFYNGSMAERIVNDTQTAGPSVFNH</sequence>
<proteinExistence type="predicted"/>
<gene>
    <name evidence="1" type="ORF">PGIGA_G00250710</name>
</gene>
<evidence type="ECO:0000313" key="2">
    <source>
        <dbReference type="Proteomes" id="UP000829447"/>
    </source>
</evidence>
<evidence type="ECO:0000313" key="1">
    <source>
        <dbReference type="EMBL" id="MCI4381348.1"/>
    </source>
</evidence>
<organism evidence="1 2">
    <name type="scientific">Pangasianodon gigas</name>
    <name type="common">Mekong giant catfish</name>
    <name type="synonym">Pangasius gigas</name>
    <dbReference type="NCBI Taxonomy" id="30993"/>
    <lineage>
        <taxon>Eukaryota</taxon>
        <taxon>Metazoa</taxon>
        <taxon>Chordata</taxon>
        <taxon>Craniata</taxon>
        <taxon>Vertebrata</taxon>
        <taxon>Euteleostomi</taxon>
        <taxon>Actinopterygii</taxon>
        <taxon>Neopterygii</taxon>
        <taxon>Teleostei</taxon>
        <taxon>Ostariophysi</taxon>
        <taxon>Siluriformes</taxon>
        <taxon>Pangasiidae</taxon>
        <taxon>Pangasianodon</taxon>
    </lineage>
</organism>
<dbReference type="EMBL" id="CM040461">
    <property type="protein sequence ID" value="MCI4381348.1"/>
    <property type="molecule type" value="Genomic_DNA"/>
</dbReference>
<protein>
    <submittedName>
        <fullName evidence="1">Uncharacterized protein</fullName>
    </submittedName>
</protein>
<accession>A0ACC5WRN9</accession>
<dbReference type="Proteomes" id="UP000829447">
    <property type="component" value="Linkage Group LG8"/>
</dbReference>
<comment type="caution">
    <text evidence="1">The sequence shown here is derived from an EMBL/GenBank/DDBJ whole genome shotgun (WGS) entry which is preliminary data.</text>
</comment>
<name>A0ACC5WRN9_PANGG</name>